<evidence type="ECO:0000256" key="9">
    <source>
        <dbReference type="ARBA" id="ARBA00023277"/>
    </source>
</evidence>
<keyword evidence="5" id="KW-0964">Secreted</keyword>
<evidence type="ECO:0000256" key="5">
    <source>
        <dbReference type="ARBA" id="ARBA00022525"/>
    </source>
</evidence>
<feature type="disulfide bond" evidence="12">
    <location>
        <begin position="39"/>
        <end position="53"/>
    </location>
</feature>
<evidence type="ECO:0000256" key="3">
    <source>
        <dbReference type="ARBA" id="ARBA00008682"/>
    </source>
</evidence>
<dbReference type="GO" id="GO:0005576">
    <property type="term" value="C:extracellular region"/>
    <property type="evidence" value="ECO:0007669"/>
    <property type="project" value="UniProtKB-SubCell"/>
</dbReference>
<dbReference type="EMBL" id="KE148162">
    <property type="protein sequence ID" value="EPE04206.1"/>
    <property type="molecule type" value="Genomic_DNA"/>
</dbReference>
<dbReference type="OrthoDB" id="73875at2759"/>
<dbReference type="SUPFAM" id="SSF57016">
    <property type="entry name" value="Plant lectins/antimicrobial peptides"/>
    <property type="match status" value="2"/>
</dbReference>
<evidence type="ECO:0000259" key="16">
    <source>
        <dbReference type="PROSITE" id="PS51910"/>
    </source>
</evidence>
<dbReference type="PROSITE" id="PS01095">
    <property type="entry name" value="GH18_1"/>
    <property type="match status" value="1"/>
</dbReference>
<evidence type="ECO:0000256" key="8">
    <source>
        <dbReference type="ARBA" id="ARBA00023024"/>
    </source>
</evidence>
<dbReference type="VEuPathDB" id="FungiDB:F503_04721"/>
<feature type="domain" description="GH18" evidence="16">
    <location>
        <begin position="157"/>
        <end position="515"/>
    </location>
</feature>
<dbReference type="InterPro" id="IPR011583">
    <property type="entry name" value="Chitinase_II/V-like_cat"/>
</dbReference>
<evidence type="ECO:0000256" key="2">
    <source>
        <dbReference type="ARBA" id="ARBA00004613"/>
    </source>
</evidence>
<dbReference type="STRING" id="1262450.S3BXQ3"/>
<evidence type="ECO:0000256" key="10">
    <source>
        <dbReference type="ARBA" id="ARBA00023295"/>
    </source>
</evidence>
<comment type="similarity">
    <text evidence="3">Belongs to the glycosyl hydrolase 18 family. Chitinase class V subfamily.</text>
</comment>
<evidence type="ECO:0000313" key="18">
    <source>
        <dbReference type="Proteomes" id="UP000016923"/>
    </source>
</evidence>
<proteinExistence type="inferred from homology"/>
<keyword evidence="12" id="KW-1015">Disulfide bond</keyword>
<keyword evidence="18" id="KW-1185">Reference proteome</keyword>
<feature type="region of interest" description="Disordered" evidence="14">
    <location>
        <begin position="1127"/>
        <end position="1158"/>
    </location>
</feature>
<evidence type="ECO:0000256" key="12">
    <source>
        <dbReference type="PROSITE-ProRule" id="PRU00261"/>
    </source>
</evidence>
<reference evidence="17 18" key="1">
    <citation type="journal article" date="2013" name="BMC Genomics">
        <title>The genome and transcriptome of the pine saprophyte Ophiostoma piceae, and a comparison with the bark beetle-associated pine pathogen Grosmannia clavigera.</title>
        <authorList>
            <person name="Haridas S."/>
            <person name="Wang Y."/>
            <person name="Lim L."/>
            <person name="Massoumi Alamouti S."/>
            <person name="Jackman S."/>
            <person name="Docking R."/>
            <person name="Robertson G."/>
            <person name="Birol I."/>
            <person name="Bohlmann J."/>
            <person name="Breuil C."/>
        </authorList>
    </citation>
    <scope>NUCLEOTIDE SEQUENCE [LARGE SCALE GENOMIC DNA]</scope>
    <source>
        <strain evidence="17 18">UAMH 11346</strain>
    </source>
</reference>
<dbReference type="PANTHER" id="PTHR11177:SF402">
    <property type="entry name" value="CHITINASE"/>
    <property type="match status" value="1"/>
</dbReference>
<comment type="subcellular location">
    <subcellularLocation>
        <location evidence="2">Secreted</location>
    </subcellularLocation>
</comment>
<feature type="disulfide bond" evidence="12">
    <location>
        <begin position="126"/>
        <end position="140"/>
    </location>
</feature>
<dbReference type="PROSITE" id="PS00026">
    <property type="entry name" value="CHIT_BIND_I_1"/>
    <property type="match status" value="1"/>
</dbReference>
<protein>
    <recommendedName>
        <fullName evidence="4">chitinase</fullName>
        <ecNumber evidence="4">3.2.1.14</ecNumber>
    </recommendedName>
</protein>
<feature type="disulfide bond" evidence="12">
    <location>
        <begin position="57"/>
        <end position="61"/>
    </location>
</feature>
<evidence type="ECO:0000256" key="14">
    <source>
        <dbReference type="SAM" id="MobiDB-lite"/>
    </source>
</evidence>
<evidence type="ECO:0000256" key="6">
    <source>
        <dbReference type="ARBA" id="ARBA00022669"/>
    </source>
</evidence>
<dbReference type="Pfam" id="PF00704">
    <property type="entry name" value="Glyco_hydro_18"/>
    <property type="match status" value="1"/>
</dbReference>
<dbReference type="eggNOG" id="KOG2806">
    <property type="taxonomic scope" value="Eukaryota"/>
</dbReference>
<keyword evidence="8" id="KW-0146">Chitin degradation</keyword>
<accession>S3BXQ3</accession>
<dbReference type="GO" id="GO:0008843">
    <property type="term" value="F:endochitinase activity"/>
    <property type="evidence" value="ECO:0007669"/>
    <property type="project" value="UniProtKB-EC"/>
</dbReference>
<feature type="region of interest" description="Disordered" evidence="14">
    <location>
        <begin position="967"/>
        <end position="986"/>
    </location>
</feature>
<gene>
    <name evidence="17" type="ORF">F503_04721</name>
</gene>
<dbReference type="InterPro" id="IPR001002">
    <property type="entry name" value="Chitin-bd_1"/>
</dbReference>
<dbReference type="PROSITE" id="PS51910">
    <property type="entry name" value="GH18_2"/>
    <property type="match status" value="1"/>
</dbReference>
<feature type="domain" description="Chitin-binding type-1" evidence="15">
    <location>
        <begin position="104"/>
        <end position="152"/>
    </location>
</feature>
<feature type="compositionally biased region" description="Acidic residues" evidence="14">
    <location>
        <begin position="967"/>
        <end position="983"/>
    </location>
</feature>
<dbReference type="InterPro" id="IPR036861">
    <property type="entry name" value="Endochitinase-like_sf"/>
</dbReference>
<evidence type="ECO:0000256" key="4">
    <source>
        <dbReference type="ARBA" id="ARBA00012729"/>
    </source>
</evidence>
<comment type="catalytic activity">
    <reaction evidence="1">
        <text>Random endo-hydrolysis of N-acetyl-beta-D-glucosaminide (1-&gt;4)-beta-linkages in chitin and chitodextrins.</text>
        <dbReference type="EC" id="3.2.1.14"/>
    </reaction>
</comment>
<dbReference type="InterPro" id="IPR018371">
    <property type="entry name" value="Chitin-binding_1_CS"/>
</dbReference>
<dbReference type="EC" id="3.2.1.14" evidence="4"/>
<dbReference type="Gene3D" id="3.30.60.10">
    <property type="entry name" value="Endochitinase-like"/>
    <property type="match status" value="2"/>
</dbReference>
<dbReference type="InterPro" id="IPR017853">
    <property type="entry name" value="GH"/>
</dbReference>
<feature type="disulfide bond" evidence="12">
    <location>
        <begin position="121"/>
        <end position="133"/>
    </location>
</feature>
<dbReference type="GO" id="GO:0008061">
    <property type="term" value="F:chitin binding"/>
    <property type="evidence" value="ECO:0007669"/>
    <property type="project" value="UniProtKB-UniRule"/>
</dbReference>
<name>S3BXQ3_OPHP1</name>
<dbReference type="PANTHER" id="PTHR11177">
    <property type="entry name" value="CHITINASE"/>
    <property type="match status" value="1"/>
</dbReference>
<dbReference type="Gene3D" id="3.20.20.80">
    <property type="entry name" value="Glycosidases"/>
    <property type="match status" value="1"/>
</dbReference>
<keyword evidence="10 13" id="KW-0326">Glycosidase</keyword>
<dbReference type="CDD" id="cd00035">
    <property type="entry name" value="ChtBD1"/>
    <property type="match status" value="2"/>
</dbReference>
<dbReference type="GO" id="GO:0000272">
    <property type="term" value="P:polysaccharide catabolic process"/>
    <property type="evidence" value="ECO:0007669"/>
    <property type="project" value="UniProtKB-KW"/>
</dbReference>
<dbReference type="Gene3D" id="3.10.50.10">
    <property type="match status" value="1"/>
</dbReference>
<evidence type="ECO:0000256" key="13">
    <source>
        <dbReference type="RuleBase" id="RU000489"/>
    </source>
</evidence>
<dbReference type="Proteomes" id="UP000016923">
    <property type="component" value="Unassembled WGS sequence"/>
</dbReference>
<dbReference type="SUPFAM" id="SSF54556">
    <property type="entry name" value="Chitinase insertion domain"/>
    <property type="match status" value="1"/>
</dbReference>
<organism evidence="17 18">
    <name type="scientific">Ophiostoma piceae (strain UAMH 11346)</name>
    <name type="common">Sap stain fungus</name>
    <dbReference type="NCBI Taxonomy" id="1262450"/>
    <lineage>
        <taxon>Eukaryota</taxon>
        <taxon>Fungi</taxon>
        <taxon>Dikarya</taxon>
        <taxon>Ascomycota</taxon>
        <taxon>Pezizomycotina</taxon>
        <taxon>Sordariomycetes</taxon>
        <taxon>Sordariomycetidae</taxon>
        <taxon>Ophiostomatales</taxon>
        <taxon>Ophiostomataceae</taxon>
        <taxon>Ophiostoma</taxon>
    </lineage>
</organism>
<dbReference type="InterPro" id="IPR050314">
    <property type="entry name" value="Glycosyl_Hydrlase_18"/>
</dbReference>
<feature type="compositionally biased region" description="Basic and acidic residues" evidence="14">
    <location>
        <begin position="1145"/>
        <end position="1158"/>
    </location>
</feature>
<dbReference type="InterPro" id="IPR001223">
    <property type="entry name" value="Glyco_hydro18_cat"/>
</dbReference>
<dbReference type="InterPro" id="IPR029070">
    <property type="entry name" value="Chitinase_insertion_sf"/>
</dbReference>
<dbReference type="SMART" id="SM00636">
    <property type="entry name" value="Glyco_18"/>
    <property type="match status" value="1"/>
</dbReference>
<dbReference type="InterPro" id="IPR001579">
    <property type="entry name" value="Glyco_hydro_18_chit_AS"/>
</dbReference>
<dbReference type="SUPFAM" id="SSF51445">
    <property type="entry name" value="(Trans)glycosidases"/>
    <property type="match status" value="1"/>
</dbReference>
<feature type="compositionally biased region" description="Basic and acidic residues" evidence="14">
    <location>
        <begin position="1127"/>
        <end position="1138"/>
    </location>
</feature>
<dbReference type="HOGENOM" id="CLU_001837_0_0_1"/>
<keyword evidence="11" id="KW-0624">Polysaccharide degradation</keyword>
<dbReference type="SMART" id="SM00270">
    <property type="entry name" value="ChtBD1"/>
    <property type="match status" value="3"/>
</dbReference>
<feature type="domain" description="Chitin-binding type-1" evidence="15">
    <location>
        <begin position="16"/>
        <end position="63"/>
    </location>
</feature>
<feature type="region of interest" description="Disordered" evidence="14">
    <location>
        <begin position="1018"/>
        <end position="1055"/>
    </location>
</feature>
<dbReference type="GO" id="GO:0006032">
    <property type="term" value="P:chitin catabolic process"/>
    <property type="evidence" value="ECO:0007669"/>
    <property type="project" value="UniProtKB-KW"/>
</dbReference>
<comment type="caution">
    <text evidence="12">Lacks conserved residue(s) required for the propagation of feature annotation.</text>
</comment>
<sequence length="1494" mass="164626">MKARTPADSASFHPFALVCCPGTLAAQECSATKKCATGCCSKFGFCGTDEAHCGDGCLSTCDYKLDCDAKNPCADGTCCGKNGLCGMGPNYCAPGNCTTSCDAKSDCDPGWGSEWSASSKCPLNVCCSEYGFCGTTSDFCGDKKVKKPSCGGTSSKGRTIGYYEGWSSTRACDGMAPESIPVGAYTHLNFAFAGIDPDTYHIVPAQDEDIELYSRLTDLKKSDSALKVFIAIGGWTFNDPGPTFRTFSELAADESKQKAFFASLISFMNTYNFDGVDIDWEYPVDTERGGDEADFANYPKFMKNLKAALNAGSGGRSGLSITVPVSFWYLQNFDIVELEKWIDFFNVMSYDLHGLWDKGNKWLGPFLNSHTNMTEITEYLDLFWRNDISPSKVTLGLAFYSRTFIAADTGCTKAQCTFDSVGEAGPCSRDSIGGTLTNAELTDQIRKAGVTPTLDKEAMVKVAVIGRKWITYDDEDTFKLKADAARKMCLGGVMVWAVSQDYSYKSDGVSAALGTRAQKQKRASGLFDSQYSLQLQSATKYKSLKAITVSRETSVADEPTPNIVRNQCFWSNCGEGCGRDNLAVPRLDTDSHKNEVMQDSYNCQGGTLRQFCCPSSKAIPKCGWFDFYNGKCGKHGACPAGSEQIVASSDQQREVGSTQVACNNGKAQVACCQTEDDSGTALDSMRGYDMCKWFGTATDSCDAAGAVEDPNLGRDAACRLKDSDRPNYLLETYWGSGATHCRNKDYSKKDDQFRPLCCKNREENTQWRSCGIVFAERKDGNFCQAYCPAGTIRLAMEKPQLYENCKGGSHAICCEPVFLSEANNADEVHHGYVLALENVLQNPGMCDWTEIGNDDPLATRKRQFLSADCKVALLGTANMLGSPDIGIQQKYVNDWNLAVNQVGMYNIPASAVQKFPDGLAYSTAPSAALQTDTVQIVLDTAKEVNSLTKTITKYIWRCPPEWIWDSSLDDDIDPDDGGEETVDPDFGRVRTQLRRIDGTAMPVARDIQNTTGEALAKTSARFGPSSAPDSGYDSGYDSGTDSHKHPNPSSEDWDENLKRLNSFRLDRNKKKGFNKFSRLTETKLDDLDDASCQQTMRCRAHSMGFDTATREGRLAFFNVTSSERRAGPRRYEDVLEDRKRRKEGRRGAAEETTLEERDALQVGKPRAYKVLSGKYSVSEWPGEIIESASYPNGNQGDDLAAVNGDRFRYVVKSSGCGPTGYTLVTWATKREANGIWVSEHILELNTIGRFITASLDGGLGGLGPPSYLPSFPFNKPANLDEAKHFTQTFEAWSEDTAISPADACLLNLGSIQAPFGLVVCDSTLNLLKTNIYKLLNPVGEIKWITWCTSPTPESLEKALAYIQGVMAVFDYYDDGNVKSRHAQAYQAVLKEMSNFELAYQRQSSIDIYGQWQERWHVYMKAHFLRILTHTRIWLLNKLGELIGIWDAKRQRCLASGAKECIYDLQASYLLNEHKSAVEDGKIDFDMDIFSRSLS</sequence>
<evidence type="ECO:0000256" key="11">
    <source>
        <dbReference type="ARBA" id="ARBA00023326"/>
    </source>
</evidence>
<keyword evidence="7 13" id="KW-0378">Hydrolase</keyword>
<keyword evidence="9" id="KW-0119">Carbohydrate metabolism</keyword>
<evidence type="ECO:0000259" key="15">
    <source>
        <dbReference type="PROSITE" id="PS50941"/>
    </source>
</evidence>
<dbReference type="PROSITE" id="PS50941">
    <property type="entry name" value="CHIT_BIND_I_2"/>
    <property type="match status" value="2"/>
</dbReference>
<keyword evidence="6 12" id="KW-0147">Chitin-binding</keyword>
<evidence type="ECO:0000256" key="7">
    <source>
        <dbReference type="ARBA" id="ARBA00022801"/>
    </source>
</evidence>
<evidence type="ECO:0000313" key="17">
    <source>
        <dbReference type="EMBL" id="EPE04206.1"/>
    </source>
</evidence>
<evidence type="ECO:0000256" key="1">
    <source>
        <dbReference type="ARBA" id="ARBA00000822"/>
    </source>
</evidence>
<dbReference type="Pfam" id="PF00187">
    <property type="entry name" value="Chitin_bind_1"/>
    <property type="match status" value="1"/>
</dbReference>